<dbReference type="SUPFAM" id="SSF52540">
    <property type="entry name" value="P-loop containing nucleoside triphosphate hydrolases"/>
    <property type="match status" value="1"/>
</dbReference>
<name>A0A0A2TZH9_9BACI</name>
<dbReference type="OrthoDB" id="9816479at2"/>
<dbReference type="EMBL" id="AVBF01000001">
    <property type="protein sequence ID" value="KGP74675.1"/>
    <property type="molecule type" value="Genomic_DNA"/>
</dbReference>
<dbReference type="InterPro" id="IPR051943">
    <property type="entry name" value="TRAFAC_Dynamin-like_GTPase"/>
</dbReference>
<dbReference type="InterPro" id="IPR027417">
    <property type="entry name" value="P-loop_NTPase"/>
</dbReference>
<accession>A0A0A2TZH9</accession>
<dbReference type="Proteomes" id="UP000030147">
    <property type="component" value="Unassembled WGS sequence"/>
</dbReference>
<dbReference type="CDD" id="cd09912">
    <property type="entry name" value="DLP_2"/>
    <property type="match status" value="1"/>
</dbReference>
<feature type="transmembrane region" description="Helical" evidence="1">
    <location>
        <begin position="625"/>
        <end position="648"/>
    </location>
</feature>
<keyword evidence="1" id="KW-1133">Transmembrane helix</keyword>
<dbReference type="AlphaFoldDB" id="A0A0A2TZH9"/>
<organism evidence="3 4">
    <name type="scientific">Pontibacillus yanchengensis Y32</name>
    <dbReference type="NCBI Taxonomy" id="1385514"/>
    <lineage>
        <taxon>Bacteria</taxon>
        <taxon>Bacillati</taxon>
        <taxon>Bacillota</taxon>
        <taxon>Bacilli</taxon>
        <taxon>Bacillales</taxon>
        <taxon>Bacillaceae</taxon>
        <taxon>Pontibacillus</taxon>
    </lineage>
</organism>
<gene>
    <name evidence="3" type="ORF">N782_00385</name>
</gene>
<keyword evidence="1" id="KW-0472">Membrane</keyword>
<sequence length="650" mass="77138">MSWVHTLQTELEKLYDWLENNTHTDKILPEVEQLKENLHENKTILIAGEFNSGKSTFINALLQEEKLSVDIVPATAVLTKLTYGEHTTLYGYYKNGAKAHFSIEDLPSLSSEKQGDLTTIRNQLSYIELQLPNPLLKNLTIIDSPGLNSGHEHHEMVTKTNLNQADVAFWLFHYQHTGTEQETHNIKMLQEYNIPTYGIINAIDLHNEEEEELEDFIDFNMRRLQSFFTHVIGVSAKEALDAKINGDEELLYYSNWERIDTLINSIINDHTLKKESMYKKYINLLSHLYQELLQQKDTLKTNYYENIVENFMLRDYPYIEEFYVNTLERKKQLENEVHGLRKQLPSSPIQSYDYLEEMYNFIASYSRATKVNLLYLETQQKNLYLFSSLLKDLNKSIRKYNKQMLKNKERKKYIEIKWNDLNNRKWPEKSDIKHFIDEQLQYNKKIGGQDSDYERINSKKKELRKYLISIRENNNSQLQKLIQHYHNNLNSLYYEYYNTLASHISNNDIHNVNSIKNIEIFYEDLQKLLRILEIPDTHIQQASSYKKLENIYQCINNVYKPNSPLSSFVKYYEKYFNIQLTSLSNDSPIVEISQTHFLETIEEPLEKMDYQTDELYNKKDRIEKIIIGSVVWFIIISFWILTIIMALLDI</sequence>
<evidence type="ECO:0000313" key="3">
    <source>
        <dbReference type="EMBL" id="KGP74675.1"/>
    </source>
</evidence>
<feature type="domain" description="Dynamin N-terminal" evidence="2">
    <location>
        <begin position="44"/>
        <end position="201"/>
    </location>
</feature>
<dbReference type="STRING" id="1385514.N782_00385"/>
<keyword evidence="1" id="KW-0812">Transmembrane</keyword>
<evidence type="ECO:0000256" key="1">
    <source>
        <dbReference type="SAM" id="Phobius"/>
    </source>
</evidence>
<reference evidence="3 4" key="1">
    <citation type="journal article" date="2015" name="Stand. Genomic Sci.">
        <title>High quality draft genome sequence of the moderately halophilic bacterium Pontibacillus yanchengensis Y32(T) and comparison among Pontibacillus genomes.</title>
        <authorList>
            <person name="Huang J."/>
            <person name="Qiao Z.X."/>
            <person name="Tang J.W."/>
            <person name="Wang G."/>
        </authorList>
    </citation>
    <scope>NUCLEOTIDE SEQUENCE [LARGE SCALE GENOMIC DNA]</scope>
    <source>
        <strain evidence="3 4">Y32</strain>
    </source>
</reference>
<dbReference type="PANTHER" id="PTHR43681">
    <property type="entry name" value="TRANSMEMBRANE GTPASE FZO"/>
    <property type="match status" value="1"/>
</dbReference>
<evidence type="ECO:0000259" key="2">
    <source>
        <dbReference type="Pfam" id="PF00350"/>
    </source>
</evidence>
<keyword evidence="4" id="KW-1185">Reference proteome</keyword>
<comment type="caution">
    <text evidence="3">The sequence shown here is derived from an EMBL/GenBank/DDBJ whole genome shotgun (WGS) entry which is preliminary data.</text>
</comment>
<proteinExistence type="predicted"/>
<evidence type="ECO:0000313" key="4">
    <source>
        <dbReference type="Proteomes" id="UP000030147"/>
    </source>
</evidence>
<dbReference type="Pfam" id="PF00350">
    <property type="entry name" value="Dynamin_N"/>
    <property type="match status" value="1"/>
</dbReference>
<dbReference type="Gene3D" id="3.40.50.300">
    <property type="entry name" value="P-loop containing nucleotide triphosphate hydrolases"/>
    <property type="match status" value="1"/>
</dbReference>
<dbReference type="eggNOG" id="COG0699">
    <property type="taxonomic scope" value="Bacteria"/>
</dbReference>
<dbReference type="InterPro" id="IPR045063">
    <property type="entry name" value="Dynamin_N"/>
</dbReference>
<dbReference type="RefSeq" id="WP_036815090.1">
    <property type="nucleotide sequence ID" value="NZ_AVBF01000001.1"/>
</dbReference>
<protein>
    <recommendedName>
        <fullName evidence="2">Dynamin N-terminal domain-containing protein</fullName>
    </recommendedName>
</protein>
<dbReference type="PANTHER" id="PTHR43681:SF1">
    <property type="entry name" value="SARCALUMENIN"/>
    <property type="match status" value="1"/>
</dbReference>